<evidence type="ECO:0000313" key="6">
    <source>
        <dbReference type="Proteomes" id="UP000027120"/>
    </source>
</evidence>
<evidence type="ECO:0008006" key="7">
    <source>
        <dbReference type="Google" id="ProtNLM"/>
    </source>
</evidence>
<comment type="subcellular location">
    <subcellularLocation>
        <location evidence="1">Membrane</location>
        <topology evidence="1">Multi-pass membrane protein</topology>
    </subcellularLocation>
</comment>
<dbReference type="InterPro" id="IPR034294">
    <property type="entry name" value="Aquaporin_transptr"/>
</dbReference>
<dbReference type="Proteomes" id="UP000027120">
    <property type="component" value="Unassembled WGS sequence"/>
</dbReference>
<evidence type="ECO:0000256" key="1">
    <source>
        <dbReference type="ARBA" id="ARBA00004141"/>
    </source>
</evidence>
<accession>A0A067D0S1</accession>
<dbReference type="STRING" id="2711.A0A067D0S1"/>
<sequence>MAGANVLATGPFSGGSMNPACAFGSAVVAGSFKNQAVYWVGPLFGAAVAGLVYDIVVFPAQVQDSIAGVSDGIGGTQRREVVRNINTIDMSKMYVLVCLIDDLSFMF</sequence>
<dbReference type="GO" id="GO:0016020">
    <property type="term" value="C:membrane"/>
    <property type="evidence" value="ECO:0007669"/>
    <property type="project" value="UniProtKB-SubCell"/>
</dbReference>
<keyword evidence="3" id="KW-1133">Transmembrane helix</keyword>
<dbReference type="InterPro" id="IPR023271">
    <property type="entry name" value="Aquaporin-like"/>
</dbReference>
<dbReference type="PANTHER" id="PTHR45665">
    <property type="entry name" value="AQUAPORIN-8"/>
    <property type="match status" value="1"/>
</dbReference>
<dbReference type="PANTHER" id="PTHR45665:SF27">
    <property type="entry name" value="AQUAPORIN TIP5-1-RELATED"/>
    <property type="match status" value="1"/>
</dbReference>
<dbReference type="GO" id="GO:0015267">
    <property type="term" value="F:channel activity"/>
    <property type="evidence" value="ECO:0007669"/>
    <property type="project" value="InterPro"/>
</dbReference>
<evidence type="ECO:0000256" key="3">
    <source>
        <dbReference type="ARBA" id="ARBA00022989"/>
    </source>
</evidence>
<dbReference type="Gene3D" id="1.20.1080.10">
    <property type="entry name" value="Glycerol uptake facilitator protein"/>
    <property type="match status" value="1"/>
</dbReference>
<proteinExistence type="predicted"/>
<organism evidence="5 6">
    <name type="scientific">Citrus sinensis</name>
    <name type="common">Sweet orange</name>
    <name type="synonym">Citrus aurantium var. sinensis</name>
    <dbReference type="NCBI Taxonomy" id="2711"/>
    <lineage>
        <taxon>Eukaryota</taxon>
        <taxon>Viridiplantae</taxon>
        <taxon>Streptophyta</taxon>
        <taxon>Embryophyta</taxon>
        <taxon>Tracheophyta</taxon>
        <taxon>Spermatophyta</taxon>
        <taxon>Magnoliopsida</taxon>
        <taxon>eudicotyledons</taxon>
        <taxon>Gunneridae</taxon>
        <taxon>Pentapetalae</taxon>
        <taxon>rosids</taxon>
        <taxon>malvids</taxon>
        <taxon>Sapindales</taxon>
        <taxon>Rutaceae</taxon>
        <taxon>Aurantioideae</taxon>
        <taxon>Citrus</taxon>
    </lineage>
</organism>
<evidence type="ECO:0000313" key="5">
    <source>
        <dbReference type="EMBL" id="KDO36569.1"/>
    </source>
</evidence>
<dbReference type="SMR" id="A0A067D0S1"/>
<keyword evidence="2" id="KW-0812">Transmembrane</keyword>
<dbReference type="AlphaFoldDB" id="A0A067D0S1"/>
<evidence type="ECO:0000256" key="4">
    <source>
        <dbReference type="ARBA" id="ARBA00023136"/>
    </source>
</evidence>
<dbReference type="InterPro" id="IPR000425">
    <property type="entry name" value="MIP"/>
</dbReference>
<dbReference type="Pfam" id="PF00230">
    <property type="entry name" value="MIP"/>
    <property type="match status" value="1"/>
</dbReference>
<name>A0A067D0S1_CITSI</name>
<reference evidence="5 6" key="1">
    <citation type="submission" date="2014-04" db="EMBL/GenBank/DDBJ databases">
        <authorList>
            <consortium name="International Citrus Genome Consortium"/>
            <person name="Gmitter F."/>
            <person name="Chen C."/>
            <person name="Farmerie W."/>
            <person name="Harkins T."/>
            <person name="Desany B."/>
            <person name="Mohiuddin M."/>
            <person name="Kodira C."/>
            <person name="Borodovsky M."/>
            <person name="Lomsadze A."/>
            <person name="Burns P."/>
            <person name="Jenkins J."/>
            <person name="Prochnik S."/>
            <person name="Shu S."/>
            <person name="Chapman J."/>
            <person name="Pitluck S."/>
            <person name="Schmutz J."/>
            <person name="Rokhsar D."/>
        </authorList>
    </citation>
    <scope>NUCLEOTIDE SEQUENCE</scope>
</reference>
<dbReference type="EMBL" id="KK793916">
    <property type="protein sequence ID" value="KDO36569.1"/>
    <property type="molecule type" value="Genomic_DNA"/>
</dbReference>
<dbReference type="SUPFAM" id="SSF81338">
    <property type="entry name" value="Aquaporin-like"/>
    <property type="match status" value="1"/>
</dbReference>
<keyword evidence="4" id="KW-0472">Membrane</keyword>
<gene>
    <name evidence="5" type="ORF">CISIN_1g042738mg</name>
</gene>
<evidence type="ECO:0000256" key="2">
    <source>
        <dbReference type="ARBA" id="ARBA00022692"/>
    </source>
</evidence>
<protein>
    <recommendedName>
        <fullName evidence="7">Aquaporin</fullName>
    </recommendedName>
</protein>
<keyword evidence="6" id="KW-1185">Reference proteome</keyword>